<dbReference type="VEuPathDB" id="VectorBase:GAUT043586"/>
<proteinExistence type="predicted"/>
<sequence length="145" mass="16201">MTLQHCQNYATTTEGGFRLKICNKNRYKIAQLYAYKFGLNKYAECYNEFYGHHHHKIGILAASSEQDLVDCSSQYRNNDGSCHFSRDAAGAATTGASIAASIDSSQESFQLYSEDAYNEHECHSENLNNGVLVAGNDTTFEGRDY</sequence>
<organism evidence="1 2">
    <name type="scientific">Glossina austeni</name>
    <name type="common">Savannah tsetse fly</name>
    <dbReference type="NCBI Taxonomy" id="7395"/>
    <lineage>
        <taxon>Eukaryota</taxon>
        <taxon>Metazoa</taxon>
        <taxon>Ecdysozoa</taxon>
        <taxon>Arthropoda</taxon>
        <taxon>Hexapoda</taxon>
        <taxon>Insecta</taxon>
        <taxon>Pterygota</taxon>
        <taxon>Neoptera</taxon>
        <taxon>Endopterygota</taxon>
        <taxon>Diptera</taxon>
        <taxon>Brachycera</taxon>
        <taxon>Muscomorpha</taxon>
        <taxon>Hippoboscoidea</taxon>
        <taxon>Glossinidae</taxon>
        <taxon>Glossina</taxon>
    </lineage>
</organism>
<dbReference type="Gene3D" id="3.90.70.10">
    <property type="entry name" value="Cysteine proteinases"/>
    <property type="match status" value="1"/>
</dbReference>
<accession>A0A1A9VPN3</accession>
<keyword evidence="2" id="KW-1185">Reference proteome</keyword>
<reference evidence="1" key="1">
    <citation type="submission" date="2020-05" db="UniProtKB">
        <authorList>
            <consortium name="EnsemblMetazoa"/>
        </authorList>
    </citation>
    <scope>IDENTIFICATION</scope>
    <source>
        <strain evidence="1">TTRI</strain>
    </source>
</reference>
<protein>
    <submittedName>
        <fullName evidence="1">Uncharacterized protein</fullName>
    </submittedName>
</protein>
<dbReference type="EnsemblMetazoa" id="GAUT043586-RA">
    <property type="protein sequence ID" value="GAUT043586-PA"/>
    <property type="gene ID" value="GAUT043586"/>
</dbReference>
<name>A0A1A9VPN3_GLOAU</name>
<dbReference type="Proteomes" id="UP000078200">
    <property type="component" value="Unassembled WGS sequence"/>
</dbReference>
<dbReference type="InterPro" id="IPR038765">
    <property type="entry name" value="Papain-like_cys_pep_sf"/>
</dbReference>
<evidence type="ECO:0000313" key="1">
    <source>
        <dbReference type="EnsemblMetazoa" id="GAUT043586-PA"/>
    </source>
</evidence>
<dbReference type="AlphaFoldDB" id="A0A1A9VPN3"/>
<evidence type="ECO:0000313" key="2">
    <source>
        <dbReference type="Proteomes" id="UP000078200"/>
    </source>
</evidence>
<dbReference type="STRING" id="7395.A0A1A9VPN3"/>
<dbReference type="SUPFAM" id="SSF54001">
    <property type="entry name" value="Cysteine proteinases"/>
    <property type="match status" value="1"/>
</dbReference>